<evidence type="ECO:0000313" key="6">
    <source>
        <dbReference type="Proteomes" id="UP000034445"/>
    </source>
</evidence>
<comment type="similarity">
    <text evidence="1">Belongs to the GSP E family.</text>
</comment>
<dbReference type="SUPFAM" id="SSF160246">
    <property type="entry name" value="EspE N-terminal domain-like"/>
    <property type="match status" value="1"/>
</dbReference>
<keyword evidence="3" id="KW-0067">ATP-binding</keyword>
<dbReference type="AlphaFoldDB" id="A0A0G1XH76"/>
<dbReference type="InterPro" id="IPR001482">
    <property type="entry name" value="T2SS/T4SS_dom"/>
</dbReference>
<evidence type="ECO:0000256" key="2">
    <source>
        <dbReference type="ARBA" id="ARBA00022741"/>
    </source>
</evidence>
<name>A0A0G1XH76_9BACT</name>
<dbReference type="Gene3D" id="3.30.450.90">
    <property type="match status" value="1"/>
</dbReference>
<dbReference type="InterPro" id="IPR037257">
    <property type="entry name" value="T2SS_E_N_sf"/>
</dbReference>
<reference evidence="5 6" key="1">
    <citation type="journal article" date="2015" name="Nature">
        <title>rRNA introns, odd ribosomes, and small enigmatic genomes across a large radiation of phyla.</title>
        <authorList>
            <person name="Brown C.T."/>
            <person name="Hug L.A."/>
            <person name="Thomas B.C."/>
            <person name="Sharon I."/>
            <person name="Castelle C.J."/>
            <person name="Singh A."/>
            <person name="Wilkins M.J."/>
            <person name="Williams K.H."/>
            <person name="Banfield J.F."/>
        </authorList>
    </citation>
    <scope>NUCLEOTIDE SEQUENCE [LARGE SCALE GENOMIC DNA]</scope>
</reference>
<gene>
    <name evidence="5" type="ORF">UY74_C0046G0007</name>
</gene>
<dbReference type="InterPro" id="IPR007831">
    <property type="entry name" value="T2SS_GspE_N"/>
</dbReference>
<proteinExistence type="inferred from homology"/>
<dbReference type="InterPro" id="IPR027417">
    <property type="entry name" value="P-loop_NTPase"/>
</dbReference>
<evidence type="ECO:0000313" key="5">
    <source>
        <dbReference type="EMBL" id="KKW30255.1"/>
    </source>
</evidence>
<dbReference type="Gene3D" id="3.30.300.160">
    <property type="entry name" value="Type II secretion system, protein E, N-terminal domain"/>
    <property type="match status" value="1"/>
</dbReference>
<dbReference type="Pfam" id="PF05157">
    <property type="entry name" value="MshEN"/>
    <property type="match status" value="1"/>
</dbReference>
<keyword evidence="2" id="KW-0547">Nucleotide-binding</keyword>
<dbReference type="CDD" id="cd01129">
    <property type="entry name" value="PulE-GspE-like"/>
    <property type="match status" value="1"/>
</dbReference>
<evidence type="ECO:0000259" key="4">
    <source>
        <dbReference type="PROSITE" id="PS00662"/>
    </source>
</evidence>
<dbReference type="EMBL" id="LCRF01000046">
    <property type="protein sequence ID" value="KKW30255.1"/>
    <property type="molecule type" value="Genomic_DNA"/>
</dbReference>
<dbReference type="Proteomes" id="UP000034445">
    <property type="component" value="Unassembled WGS sequence"/>
</dbReference>
<dbReference type="Pfam" id="PF00437">
    <property type="entry name" value="T2SSE"/>
    <property type="match status" value="1"/>
</dbReference>
<dbReference type="GO" id="GO:0005886">
    <property type="term" value="C:plasma membrane"/>
    <property type="evidence" value="ECO:0007669"/>
    <property type="project" value="TreeGrafter"/>
</dbReference>
<organism evidence="5 6">
    <name type="scientific">Candidatus Kaiserbacteria bacterium GW2011_GWC2_52_8b</name>
    <dbReference type="NCBI Taxonomy" id="1618676"/>
    <lineage>
        <taxon>Bacteria</taxon>
        <taxon>Candidatus Kaiseribacteriota</taxon>
    </lineage>
</organism>
<dbReference type="Gene3D" id="3.40.50.300">
    <property type="entry name" value="P-loop containing nucleotide triphosphate hydrolases"/>
    <property type="match status" value="1"/>
</dbReference>
<sequence length="603" mass="65936">MFCTVDIGSHSHGASDGIISLKLEAMYISDTHLKSFLSNAGLVSQKAFVDAENEAKKNGVPVGDILKAHNVIGEDELRRTYAYILGIPFVSLTGTDIKYETLSLIPEPVARRNNIIAYSHHGNELEVAMLDTDDLAAIDSIKKKTQLKILPRLTDVLSIKHALKLYQQGLKDNLGDVIERETAVLEKGGELKDEDLHKIASGASAVRIVDTLLRHASAQGASDIHIEPEETSLLIRYRIDGILHDAMELPKHAAPAITARIKVLASMRLDEHRLPQDGRFGAEAGGEKLSFRVSVLPTYFGEKIVMRILRDSISGFTLESIGFHGNALERMHEAMRATTGMILACGPTGAGKSTTLYTLLDIVNTPHVNISTIEDPIEYQMPRINQTQVRPDIGFTFANGLRALVRQDPDIVMVGEIRDKETASLAVNAALTGHLVLSTLHTNSATGSIPRLLDMGVEPFLLVSTIRVAIGQRLVRKLCQEREQYTLSRDEQTRLEGLVDAGAVLRALKEEKIVPASATLKNIPFFKPKESAECPSGYSGRVGIHEALPVTATIKELIMKNATGDEIEKQAKSEGMLTMAEDGIFKAVQGITTIEEVLRVITE</sequence>
<dbReference type="PROSITE" id="PS00662">
    <property type="entry name" value="T2SP_E"/>
    <property type="match status" value="1"/>
</dbReference>
<accession>A0A0G1XH76</accession>
<dbReference type="GO" id="GO:0005524">
    <property type="term" value="F:ATP binding"/>
    <property type="evidence" value="ECO:0007669"/>
    <property type="project" value="UniProtKB-KW"/>
</dbReference>
<protein>
    <submittedName>
        <fullName evidence="5">Type II secretion system protein E</fullName>
    </submittedName>
</protein>
<dbReference type="PATRIC" id="fig|1618676.3.peg.873"/>
<dbReference type="PANTHER" id="PTHR30258">
    <property type="entry name" value="TYPE II SECRETION SYSTEM PROTEIN GSPE-RELATED"/>
    <property type="match status" value="1"/>
</dbReference>
<feature type="domain" description="Bacterial type II secretion system protein E" evidence="4">
    <location>
        <begin position="405"/>
        <end position="419"/>
    </location>
</feature>
<evidence type="ECO:0000256" key="1">
    <source>
        <dbReference type="ARBA" id="ARBA00006611"/>
    </source>
</evidence>
<dbReference type="GO" id="GO:0016887">
    <property type="term" value="F:ATP hydrolysis activity"/>
    <property type="evidence" value="ECO:0007669"/>
    <property type="project" value="TreeGrafter"/>
</dbReference>
<dbReference type="SUPFAM" id="SSF52540">
    <property type="entry name" value="P-loop containing nucleoside triphosphate hydrolases"/>
    <property type="match status" value="1"/>
</dbReference>
<dbReference type="PANTHER" id="PTHR30258:SF1">
    <property type="entry name" value="PROTEIN TRANSPORT PROTEIN HOFB HOMOLOG"/>
    <property type="match status" value="1"/>
</dbReference>
<comment type="caution">
    <text evidence="5">The sequence shown here is derived from an EMBL/GenBank/DDBJ whole genome shotgun (WGS) entry which is preliminary data.</text>
</comment>
<evidence type="ECO:0000256" key="3">
    <source>
        <dbReference type="ARBA" id="ARBA00022840"/>
    </source>
</evidence>